<evidence type="ECO:0000313" key="2">
    <source>
        <dbReference type="Proteomes" id="UP000198990"/>
    </source>
</evidence>
<dbReference type="OrthoDB" id="9761886at2"/>
<protein>
    <recommendedName>
        <fullName evidence="3">Outer membrane protein beta-barrel domain-containing protein</fullName>
    </recommendedName>
</protein>
<evidence type="ECO:0008006" key="3">
    <source>
        <dbReference type="Google" id="ProtNLM"/>
    </source>
</evidence>
<proteinExistence type="predicted"/>
<dbReference type="RefSeq" id="WP_091620148.1">
    <property type="nucleotide sequence ID" value="NZ_FNZN01000002.1"/>
</dbReference>
<name>A0A1H7JB74_9FLAO</name>
<accession>A0A1H7JB74</accession>
<dbReference type="EMBL" id="FNZN01000002">
    <property type="protein sequence ID" value="SEK71868.1"/>
    <property type="molecule type" value="Genomic_DNA"/>
</dbReference>
<evidence type="ECO:0000313" key="1">
    <source>
        <dbReference type="EMBL" id="SEK71868.1"/>
    </source>
</evidence>
<organism evidence="1 2">
    <name type="scientific">Maribacter orientalis</name>
    <dbReference type="NCBI Taxonomy" id="228957"/>
    <lineage>
        <taxon>Bacteria</taxon>
        <taxon>Pseudomonadati</taxon>
        <taxon>Bacteroidota</taxon>
        <taxon>Flavobacteriia</taxon>
        <taxon>Flavobacteriales</taxon>
        <taxon>Flavobacteriaceae</taxon>
        <taxon>Maribacter</taxon>
    </lineage>
</organism>
<sequence>MTEGAYAVGSEDRINGFPYRLTKDRLYAGGGLLLQIGDNDSAFNLKSDFSIFAEQDEATFQRYEGILFYRIKNFTTKNLNYTYFTIYQLFSSAFQLGIQYNFK</sequence>
<reference evidence="2" key="1">
    <citation type="submission" date="2016-10" db="EMBL/GenBank/DDBJ databases">
        <authorList>
            <person name="Varghese N."/>
            <person name="Submissions S."/>
        </authorList>
    </citation>
    <scope>NUCLEOTIDE SEQUENCE [LARGE SCALE GENOMIC DNA]</scope>
    <source>
        <strain evidence="2">DSM 16471</strain>
    </source>
</reference>
<dbReference type="Proteomes" id="UP000198990">
    <property type="component" value="Unassembled WGS sequence"/>
</dbReference>
<gene>
    <name evidence="1" type="ORF">SAMN04488008_10223</name>
</gene>
<dbReference type="AlphaFoldDB" id="A0A1H7JB74"/>
<keyword evidence="2" id="KW-1185">Reference proteome</keyword>